<dbReference type="Proteomes" id="UP000311919">
    <property type="component" value="Unassembled WGS sequence"/>
</dbReference>
<evidence type="ECO:0000313" key="2">
    <source>
        <dbReference type="EMBL" id="TNN17903.1"/>
    </source>
</evidence>
<organism evidence="2 3">
    <name type="scientific">Schistosoma japonicum</name>
    <name type="common">Blood fluke</name>
    <dbReference type="NCBI Taxonomy" id="6182"/>
    <lineage>
        <taxon>Eukaryota</taxon>
        <taxon>Metazoa</taxon>
        <taxon>Spiralia</taxon>
        <taxon>Lophotrochozoa</taxon>
        <taxon>Platyhelminthes</taxon>
        <taxon>Trematoda</taxon>
        <taxon>Digenea</taxon>
        <taxon>Strigeidida</taxon>
        <taxon>Schistosomatoidea</taxon>
        <taxon>Schistosomatidae</taxon>
        <taxon>Schistosoma</taxon>
    </lineage>
</organism>
<dbReference type="AlphaFoldDB" id="A0A4Z2DN03"/>
<gene>
    <name evidence="2" type="ORF">EWB00_010629</name>
</gene>
<proteinExistence type="predicted"/>
<dbReference type="EMBL" id="SKCS01000084">
    <property type="protein sequence ID" value="TNN17903.1"/>
    <property type="molecule type" value="Genomic_DNA"/>
</dbReference>
<sequence length="184" mass="21470">MKVICIKNRQKQCKSISDWLHGTPSISQYQEDFVQERSNNMHSYCFNVPIQTLQHNSVNSHSRKRDVIKHVLGKPQATINNNFINMMKEHHDGKEDRMKNVLPVENKGNVNICNAVLQELERTSMNDDKRTKEKVKDRLKVKHSEKDNLSKPTNELNIRKDISTRKMTTSVNNSINRMITTENK</sequence>
<evidence type="ECO:0000313" key="3">
    <source>
        <dbReference type="Proteomes" id="UP000311919"/>
    </source>
</evidence>
<protein>
    <submittedName>
        <fullName evidence="2">Uncharacterized protein</fullName>
    </submittedName>
</protein>
<name>A0A4Z2DN03_SCHJA</name>
<feature type="compositionally biased region" description="Basic and acidic residues" evidence="1">
    <location>
        <begin position="124"/>
        <end position="149"/>
    </location>
</feature>
<feature type="region of interest" description="Disordered" evidence="1">
    <location>
        <begin position="124"/>
        <end position="154"/>
    </location>
</feature>
<evidence type="ECO:0000256" key="1">
    <source>
        <dbReference type="SAM" id="MobiDB-lite"/>
    </source>
</evidence>
<accession>A0A4Z2DN03</accession>
<keyword evidence="3" id="KW-1185">Reference proteome</keyword>
<dbReference type="OrthoDB" id="6267267at2759"/>
<comment type="caution">
    <text evidence="2">The sequence shown here is derived from an EMBL/GenBank/DDBJ whole genome shotgun (WGS) entry which is preliminary data.</text>
</comment>
<reference evidence="2 3" key="1">
    <citation type="submission" date="2019-03" db="EMBL/GenBank/DDBJ databases">
        <title>An improved genome assembly of the fluke Schistosoma japonicum.</title>
        <authorList>
            <person name="Hu W."/>
            <person name="Luo F."/>
            <person name="Yin M."/>
            <person name="Mo X."/>
            <person name="Sun C."/>
            <person name="Wu Q."/>
            <person name="Zhu B."/>
            <person name="Xiang M."/>
            <person name="Wang J."/>
            <person name="Wang Y."/>
            <person name="Zhang T."/>
            <person name="Xu B."/>
            <person name="Zheng H."/>
            <person name="Feng Z."/>
        </authorList>
    </citation>
    <scope>NUCLEOTIDE SEQUENCE [LARGE SCALE GENOMIC DNA]</scope>
    <source>
        <strain evidence="2">HuSjv2</strain>
        <tissue evidence="2">Worms</tissue>
    </source>
</reference>